<feature type="domain" description="Response regulatory" evidence="6">
    <location>
        <begin position="3"/>
        <end position="121"/>
    </location>
</feature>
<dbReference type="InterPro" id="IPR018060">
    <property type="entry name" value="HTH_AraC"/>
</dbReference>
<dbReference type="Pfam" id="PF12833">
    <property type="entry name" value="HTH_18"/>
    <property type="match status" value="1"/>
</dbReference>
<dbReference type="InterPro" id="IPR011006">
    <property type="entry name" value="CheY-like_superfamily"/>
</dbReference>
<dbReference type="Gene3D" id="3.40.50.2300">
    <property type="match status" value="1"/>
</dbReference>
<evidence type="ECO:0000256" key="4">
    <source>
        <dbReference type="PROSITE-ProRule" id="PRU00169"/>
    </source>
</evidence>
<dbReference type="CDD" id="cd17536">
    <property type="entry name" value="REC_YesN-like"/>
    <property type="match status" value="1"/>
</dbReference>
<comment type="caution">
    <text evidence="7">The sequence shown here is derived from an EMBL/GenBank/DDBJ whole genome shotgun (WGS) entry which is preliminary data.</text>
</comment>
<name>A0ABV8GXX3_9BACI</name>
<dbReference type="SMART" id="SM00342">
    <property type="entry name" value="HTH_ARAC"/>
    <property type="match status" value="1"/>
</dbReference>
<dbReference type="PANTHER" id="PTHR43280:SF2">
    <property type="entry name" value="HTH-TYPE TRANSCRIPTIONAL REGULATOR EXSA"/>
    <property type="match status" value="1"/>
</dbReference>
<dbReference type="Proteomes" id="UP001595772">
    <property type="component" value="Unassembled WGS sequence"/>
</dbReference>
<evidence type="ECO:0000256" key="3">
    <source>
        <dbReference type="ARBA" id="ARBA00023163"/>
    </source>
</evidence>
<keyword evidence="1" id="KW-0805">Transcription regulation</keyword>
<feature type="modified residue" description="4-aspartylphosphate" evidence="4">
    <location>
        <position position="56"/>
    </location>
</feature>
<keyword evidence="4" id="KW-0597">Phosphoprotein</keyword>
<dbReference type="PRINTS" id="PR00032">
    <property type="entry name" value="HTHARAC"/>
</dbReference>
<keyword evidence="3" id="KW-0804">Transcription</keyword>
<dbReference type="Gene3D" id="1.10.10.60">
    <property type="entry name" value="Homeodomain-like"/>
    <property type="match status" value="2"/>
</dbReference>
<proteinExistence type="predicted"/>
<dbReference type="SUPFAM" id="SSF52172">
    <property type="entry name" value="CheY-like"/>
    <property type="match status" value="1"/>
</dbReference>
<evidence type="ECO:0000259" key="6">
    <source>
        <dbReference type="PROSITE" id="PS50110"/>
    </source>
</evidence>
<evidence type="ECO:0000313" key="7">
    <source>
        <dbReference type="EMBL" id="MFC4024712.1"/>
    </source>
</evidence>
<protein>
    <submittedName>
        <fullName evidence="7">Response regulator</fullName>
    </submittedName>
</protein>
<dbReference type="PROSITE" id="PS50110">
    <property type="entry name" value="RESPONSE_REGULATORY"/>
    <property type="match status" value="1"/>
</dbReference>
<keyword evidence="2" id="KW-0238">DNA-binding</keyword>
<dbReference type="InterPro" id="IPR009057">
    <property type="entry name" value="Homeodomain-like_sf"/>
</dbReference>
<gene>
    <name evidence="7" type="ORF">ACFOUV_12990</name>
</gene>
<dbReference type="InterPro" id="IPR020449">
    <property type="entry name" value="Tscrpt_reg_AraC-type_HTH"/>
</dbReference>
<dbReference type="PANTHER" id="PTHR43280">
    <property type="entry name" value="ARAC-FAMILY TRANSCRIPTIONAL REGULATOR"/>
    <property type="match status" value="1"/>
</dbReference>
<organism evidence="7 8">
    <name type="scientific">Oceanobacillus longus</name>
    <dbReference type="NCBI Taxonomy" id="930120"/>
    <lineage>
        <taxon>Bacteria</taxon>
        <taxon>Bacillati</taxon>
        <taxon>Bacillota</taxon>
        <taxon>Bacilli</taxon>
        <taxon>Bacillales</taxon>
        <taxon>Bacillaceae</taxon>
        <taxon>Oceanobacillus</taxon>
    </lineage>
</organism>
<sequence length="546" mass="63543">MYKVMLVDDDYPVLEFLNQAIPWAELGFHVTSLCQDGEKAFHIVQEEGAPDVIITDIGMPFMNGIELIKNVREINHNFESVFLTCHDDFSMAQEAIRLHSFDYILKESIDIDNMIKLLTRLKEKLDKVKQSSQETNWMIRENIKSLRNRTLEVLLNGNEKDIKDWFHQHKDEFYQKNCVPVLCFIDHYQRQKSYFTSSSLLKFAIDNLISEVLNKAGNSFTVAYKDSMFFILYFPETKNESLSLEVVRHSIKEINAILKRFLKVSLTTITGSITVFPYELSSELKFLTNNIDQRFYMNHGSIGRIGKEPFTVENIFVDYTDASEEIKLFIVQGNEGALEDAIKGWMGIFKVKQYDPQLVKSWTAHLILDMERMTHSMINDESSILSIINKKISDTETIEQLEYLFIANLKSMMRKLEEGQGVSTRPEILRAQKYVLMNLDKKITLGDVAVYLHMNPSYFSRMYKKDTNENFIDFVNRTKMERAKEIIVSTNKSIETIAYMLGFENKSYFLKIFKKYFGVVPNYYKLGTTKDHGDRNPGPLPVNQVF</sequence>
<dbReference type="InterPro" id="IPR001789">
    <property type="entry name" value="Sig_transdc_resp-reg_receiver"/>
</dbReference>
<dbReference type="PROSITE" id="PS01124">
    <property type="entry name" value="HTH_ARAC_FAMILY_2"/>
    <property type="match status" value="1"/>
</dbReference>
<dbReference type="EMBL" id="JBHSAO010000008">
    <property type="protein sequence ID" value="MFC4024712.1"/>
    <property type="molecule type" value="Genomic_DNA"/>
</dbReference>
<evidence type="ECO:0000313" key="8">
    <source>
        <dbReference type="Proteomes" id="UP001595772"/>
    </source>
</evidence>
<evidence type="ECO:0000256" key="2">
    <source>
        <dbReference type="ARBA" id="ARBA00023125"/>
    </source>
</evidence>
<dbReference type="SUPFAM" id="SSF46689">
    <property type="entry name" value="Homeodomain-like"/>
    <property type="match status" value="2"/>
</dbReference>
<dbReference type="SMART" id="SM00448">
    <property type="entry name" value="REC"/>
    <property type="match status" value="1"/>
</dbReference>
<reference evidence="8" key="1">
    <citation type="journal article" date="2019" name="Int. J. Syst. Evol. Microbiol.">
        <title>The Global Catalogue of Microorganisms (GCM) 10K type strain sequencing project: providing services to taxonomists for standard genome sequencing and annotation.</title>
        <authorList>
            <consortium name="The Broad Institute Genomics Platform"/>
            <consortium name="The Broad Institute Genome Sequencing Center for Infectious Disease"/>
            <person name="Wu L."/>
            <person name="Ma J."/>
        </authorList>
    </citation>
    <scope>NUCLEOTIDE SEQUENCE [LARGE SCALE GENOMIC DNA]</scope>
    <source>
        <strain evidence="8">IBRC-M 10703</strain>
    </source>
</reference>
<evidence type="ECO:0000259" key="5">
    <source>
        <dbReference type="PROSITE" id="PS01124"/>
    </source>
</evidence>
<dbReference type="RefSeq" id="WP_379497197.1">
    <property type="nucleotide sequence ID" value="NZ_JBHSAO010000008.1"/>
</dbReference>
<keyword evidence="8" id="KW-1185">Reference proteome</keyword>
<dbReference type="Pfam" id="PF00072">
    <property type="entry name" value="Response_reg"/>
    <property type="match status" value="1"/>
</dbReference>
<feature type="domain" description="HTH araC/xylS-type" evidence="5">
    <location>
        <begin position="429"/>
        <end position="527"/>
    </location>
</feature>
<accession>A0ABV8GXX3</accession>
<evidence type="ECO:0000256" key="1">
    <source>
        <dbReference type="ARBA" id="ARBA00023015"/>
    </source>
</evidence>